<feature type="transmembrane region" description="Helical" evidence="17">
    <location>
        <begin position="597"/>
        <end position="618"/>
    </location>
</feature>
<dbReference type="PANTHER" id="PTHR10037">
    <property type="entry name" value="VOLTAGE-GATED CATION CHANNEL CALCIUM AND SODIUM"/>
    <property type="match status" value="1"/>
</dbReference>
<feature type="transmembrane region" description="Helical" evidence="17">
    <location>
        <begin position="255"/>
        <end position="275"/>
    </location>
</feature>
<dbReference type="InterPro" id="IPR005821">
    <property type="entry name" value="Ion_trans_dom"/>
</dbReference>
<evidence type="ECO:0000256" key="14">
    <source>
        <dbReference type="ARBA" id="ARBA00023201"/>
    </source>
</evidence>
<dbReference type="Pfam" id="PF00520">
    <property type="entry name" value="Ion_trans"/>
    <property type="match status" value="4"/>
</dbReference>
<dbReference type="InterPro" id="IPR043203">
    <property type="entry name" value="VGCC_Ca_Na"/>
</dbReference>
<proteinExistence type="inferred from homology"/>
<dbReference type="PANTHER" id="PTHR10037:SF223">
    <property type="entry name" value="SODIUM CHANNEL PROTEIN TYPE 4 SUBUNIT ALPHA"/>
    <property type="match status" value="1"/>
</dbReference>
<feature type="domain" description="SCN5A-like C-terminal IQ motif" evidence="21">
    <location>
        <begin position="1730"/>
        <end position="1763"/>
    </location>
</feature>
<dbReference type="FunFam" id="1.10.238.10:FF:000002">
    <property type="entry name" value="Sodium channel protein"/>
    <property type="match status" value="1"/>
</dbReference>
<evidence type="ECO:0000256" key="2">
    <source>
        <dbReference type="ARBA" id="ARBA00022448"/>
    </source>
</evidence>
<dbReference type="InterPro" id="IPR027359">
    <property type="entry name" value="Volt_channel_dom_sf"/>
</dbReference>
<dbReference type="FunFam" id="1.20.120.350:FF:000004">
    <property type="entry name" value="Sodium channel protein"/>
    <property type="match status" value="1"/>
</dbReference>
<dbReference type="EMBL" id="KX079442">
    <property type="protein sequence ID" value="ANP22541.1"/>
    <property type="molecule type" value="Genomic_DNA"/>
</dbReference>
<dbReference type="InterPro" id="IPR010526">
    <property type="entry name" value="Na_trans_assoc_dom"/>
</dbReference>
<dbReference type="Pfam" id="PF24609">
    <property type="entry name" value="IQ_SCN5A_C"/>
    <property type="match status" value="1"/>
</dbReference>
<feature type="transmembrane region" description="Helical" evidence="17">
    <location>
        <begin position="1078"/>
        <end position="1100"/>
    </location>
</feature>
<dbReference type="PRINTS" id="PR00170">
    <property type="entry name" value="NACHANNEL"/>
</dbReference>
<feature type="transmembrane region" description="Helical" evidence="17">
    <location>
        <begin position="1419"/>
        <end position="1444"/>
    </location>
</feature>
<gene>
    <name evidence="22" type="primary">SCN4A</name>
</gene>
<dbReference type="Gene3D" id="1.20.120.350">
    <property type="entry name" value="Voltage-gated potassium channels. Chain C"/>
    <property type="match status" value="4"/>
</dbReference>
<evidence type="ECO:0000256" key="15">
    <source>
        <dbReference type="ARBA" id="ARBA00023303"/>
    </source>
</evidence>
<keyword evidence="13" id="KW-0325">Glycoprotein</keyword>
<feature type="transmembrane region" description="Helical" evidence="17">
    <location>
        <begin position="1582"/>
        <end position="1608"/>
    </location>
</feature>
<dbReference type="FunFam" id="1.20.120.350:FF:000003">
    <property type="entry name" value="Voltage-dependent sodium channel"/>
    <property type="match status" value="1"/>
</dbReference>
<evidence type="ECO:0000256" key="3">
    <source>
        <dbReference type="ARBA" id="ARBA00022461"/>
    </source>
</evidence>
<dbReference type="InterPro" id="IPR001696">
    <property type="entry name" value="Na_channel_asu"/>
</dbReference>
<feature type="domain" description="Ion transport" evidence="19">
    <location>
        <begin position="1363"/>
        <end position="1618"/>
    </location>
</feature>
<feature type="transmembrane region" description="Helical" evidence="17">
    <location>
        <begin position="1155"/>
        <end position="1181"/>
    </location>
</feature>
<evidence type="ECO:0000256" key="17">
    <source>
        <dbReference type="RuleBase" id="RU361132"/>
    </source>
</evidence>
<feature type="transmembrane region" description="Helical" evidence="17">
    <location>
        <begin position="132"/>
        <end position="149"/>
    </location>
</feature>
<comment type="subcellular location">
    <subcellularLocation>
        <location evidence="1 17">Cell membrane</location>
        <topology evidence="1 17">Multi-pass membrane protein</topology>
    </subcellularLocation>
</comment>
<reference evidence="22" key="1">
    <citation type="journal article" date="2016" name="Curr. Biol.">
        <title>Historical Contingency in a Multigene Family Facilitates Adaptive Evolution of Toxin Resistance.</title>
        <authorList>
            <person name="McGlothlin J.W."/>
            <person name="Kobiela M.E."/>
            <person name="Feldman C.R."/>
            <person name="Castoe T.A."/>
            <person name="Geffeney S.L."/>
            <person name="Hanifin C.T."/>
            <person name="Toledo G."/>
            <person name="Vonk F.J."/>
            <person name="Richardson M.K."/>
            <person name="Brodie E.D.Jr."/>
            <person name="Pfrender M.E."/>
            <person name="Brodie E.D.III."/>
        </authorList>
    </citation>
    <scope>NUCLEOTIDE SEQUENCE</scope>
</reference>
<dbReference type="GO" id="GO:0019228">
    <property type="term" value="P:neuronal action potential"/>
    <property type="evidence" value="ECO:0007669"/>
    <property type="project" value="TreeGrafter"/>
</dbReference>
<dbReference type="PROSITE" id="PS50096">
    <property type="entry name" value="IQ"/>
    <property type="match status" value="1"/>
</dbReference>
<dbReference type="SUPFAM" id="SSF81324">
    <property type="entry name" value="Voltage-gated potassium channels"/>
    <property type="match status" value="4"/>
</dbReference>
<keyword evidence="6" id="KW-0677">Repeat</keyword>
<keyword evidence="4" id="KW-1003">Cell membrane</keyword>
<dbReference type="Gene3D" id="1.10.287.70">
    <property type="match status" value="4"/>
</dbReference>
<feature type="transmembrane region" description="Helical" evidence="17">
    <location>
        <begin position="713"/>
        <end position="741"/>
    </location>
</feature>
<keyword evidence="9 17" id="KW-0915">Sodium</keyword>
<evidence type="ECO:0000313" key="22">
    <source>
        <dbReference type="EMBL" id="ANP22541.1"/>
    </source>
</evidence>
<keyword evidence="5 17" id="KW-0812">Transmembrane</keyword>
<feature type="domain" description="Ion transport" evidence="19">
    <location>
        <begin position="133"/>
        <end position="439"/>
    </location>
</feature>
<feature type="compositionally biased region" description="Basic and acidic residues" evidence="18">
    <location>
        <begin position="1818"/>
        <end position="1856"/>
    </location>
</feature>
<feature type="transmembrane region" description="Helical" evidence="17">
    <location>
        <begin position="200"/>
        <end position="220"/>
    </location>
</feature>
<dbReference type="Gene3D" id="1.20.5.1190">
    <property type="entry name" value="iswi atpase"/>
    <property type="match status" value="1"/>
</dbReference>
<dbReference type="FunFam" id="1.10.287.70:FF:000001">
    <property type="entry name" value="Sodium channel protein"/>
    <property type="match status" value="1"/>
</dbReference>
<dbReference type="CDD" id="cd13433">
    <property type="entry name" value="Na_channel_gate"/>
    <property type="match status" value="1"/>
</dbReference>
<feature type="compositionally biased region" description="Acidic residues" evidence="18">
    <location>
        <begin position="944"/>
        <end position="955"/>
    </location>
</feature>
<dbReference type="InterPro" id="IPR044564">
    <property type="entry name" value="Na_chnl_inactivation_gate"/>
</dbReference>
<comment type="catalytic activity">
    <reaction evidence="16">
        <text>Na(+)(in) = Na(+)(out)</text>
        <dbReference type="Rhea" id="RHEA:34963"/>
        <dbReference type="ChEBI" id="CHEBI:29101"/>
    </reaction>
</comment>
<dbReference type="InterPro" id="IPR058542">
    <property type="entry name" value="IQ_SCN5A_C"/>
</dbReference>
<feature type="transmembrane region" description="Helical" evidence="17">
    <location>
        <begin position="406"/>
        <end position="433"/>
    </location>
</feature>
<feature type="domain" description="Ion transport" evidence="19">
    <location>
        <begin position="602"/>
        <end position="833"/>
    </location>
</feature>
<name>A0A1B0Z7M8_9SAUR</name>
<feature type="domain" description="Sodium ion transport-associated" evidence="20">
    <location>
        <begin position="840"/>
        <end position="1033"/>
    </location>
</feature>
<feature type="transmembrane region" description="Helical" evidence="17">
    <location>
        <begin position="639"/>
        <end position="656"/>
    </location>
</feature>
<evidence type="ECO:0000259" key="19">
    <source>
        <dbReference type="Pfam" id="PF00520"/>
    </source>
</evidence>
<feature type="domain" description="Ion transport" evidence="19">
    <location>
        <begin position="1037"/>
        <end position="1314"/>
    </location>
</feature>
<evidence type="ECO:0000259" key="21">
    <source>
        <dbReference type="Pfam" id="PF24609"/>
    </source>
</evidence>
<feature type="compositionally biased region" description="Low complexity" evidence="18">
    <location>
        <begin position="467"/>
        <end position="481"/>
    </location>
</feature>
<dbReference type="Pfam" id="PF06512">
    <property type="entry name" value="Na_trans_assoc"/>
    <property type="match status" value="1"/>
</dbReference>
<feature type="transmembrane region" description="Helical" evidence="17">
    <location>
        <begin position="1039"/>
        <end position="1057"/>
    </location>
</feature>
<keyword evidence="12" id="KW-1015">Disulfide bond</keyword>
<feature type="compositionally biased region" description="Basic and acidic residues" evidence="18">
    <location>
        <begin position="485"/>
        <end position="497"/>
    </location>
</feature>
<feature type="transmembrane region" description="Helical" evidence="17">
    <location>
        <begin position="1364"/>
        <end position="1382"/>
    </location>
</feature>
<dbReference type="GO" id="GO:0001518">
    <property type="term" value="C:voltage-gated sodium channel complex"/>
    <property type="evidence" value="ECO:0007669"/>
    <property type="project" value="UniProtKB-UniRule"/>
</dbReference>
<evidence type="ECO:0000256" key="4">
    <source>
        <dbReference type="ARBA" id="ARBA00022475"/>
    </source>
</evidence>
<feature type="transmembrane region" description="Helical" evidence="17">
    <location>
        <begin position="232"/>
        <end position="249"/>
    </location>
</feature>
<keyword evidence="7 17" id="KW-0851">Voltage-gated channel</keyword>
<evidence type="ECO:0000256" key="18">
    <source>
        <dbReference type="SAM" id="MobiDB-lite"/>
    </source>
</evidence>
<feature type="transmembrane region" description="Helical" evidence="17">
    <location>
        <begin position="1279"/>
        <end position="1305"/>
    </location>
</feature>
<dbReference type="Gene3D" id="1.10.238.10">
    <property type="entry name" value="EF-hand"/>
    <property type="match status" value="1"/>
</dbReference>
<evidence type="ECO:0000256" key="5">
    <source>
        <dbReference type="ARBA" id="ARBA00022692"/>
    </source>
</evidence>
<feature type="compositionally biased region" description="Basic and acidic residues" evidence="18">
    <location>
        <begin position="977"/>
        <end position="989"/>
    </location>
</feature>
<evidence type="ECO:0000256" key="6">
    <source>
        <dbReference type="ARBA" id="ARBA00022737"/>
    </source>
</evidence>
<dbReference type="FunFam" id="1.20.120.350:FF:000002">
    <property type="entry name" value="Sodium channel protein"/>
    <property type="match status" value="1"/>
</dbReference>
<evidence type="ECO:0000256" key="10">
    <source>
        <dbReference type="ARBA" id="ARBA00023065"/>
    </source>
</evidence>
<feature type="transmembrane region" description="Helical" evidence="17">
    <location>
        <begin position="1481"/>
        <end position="1509"/>
    </location>
</feature>
<feature type="transmembrane region" description="Helical" evidence="17">
    <location>
        <begin position="161"/>
        <end position="180"/>
    </location>
</feature>
<feature type="region of interest" description="Disordered" evidence="18">
    <location>
        <begin position="1796"/>
        <end position="1856"/>
    </location>
</feature>
<organism evidence="22">
    <name type="scientific">Anilios bituberculatus</name>
    <name type="common">prong-snouted blind snake</name>
    <dbReference type="NCBI Taxonomy" id="261707"/>
    <lineage>
        <taxon>Eukaryota</taxon>
        <taxon>Metazoa</taxon>
        <taxon>Chordata</taxon>
        <taxon>Craniata</taxon>
        <taxon>Vertebrata</taxon>
        <taxon>Euteleostomi</taxon>
        <taxon>Lepidosauria</taxon>
        <taxon>Squamata</taxon>
        <taxon>Bifurcata</taxon>
        <taxon>Unidentata</taxon>
        <taxon>Episquamata</taxon>
        <taxon>Toxicofera</taxon>
        <taxon>Serpentes</taxon>
        <taxon>Typhlopoidea</taxon>
        <taxon>Typhlopidae</taxon>
        <taxon>Anilios</taxon>
    </lineage>
</organism>
<comment type="caution">
    <text evidence="17">Lacks conserved residue(s) required for the propagation of feature annotation.</text>
</comment>
<comment type="similarity">
    <text evidence="17">Belongs to the sodium channel (TC 1.A.1.10) family.</text>
</comment>
<keyword evidence="3 17" id="KW-0894">Sodium channel</keyword>
<keyword evidence="10 17" id="KW-0406">Ion transport</keyword>
<evidence type="ECO:0000256" key="12">
    <source>
        <dbReference type="ARBA" id="ARBA00023157"/>
    </source>
</evidence>
<feature type="region of interest" description="Disordered" evidence="18">
    <location>
        <begin position="944"/>
        <end position="995"/>
    </location>
</feature>
<feature type="region of interest" description="Disordered" evidence="18">
    <location>
        <begin position="462"/>
        <end position="500"/>
    </location>
</feature>
<evidence type="ECO:0000256" key="1">
    <source>
        <dbReference type="ARBA" id="ARBA00004651"/>
    </source>
</evidence>
<evidence type="ECO:0000256" key="16">
    <source>
        <dbReference type="ARBA" id="ARBA00036239"/>
    </source>
</evidence>
<keyword evidence="15 17" id="KW-0407">Ion channel</keyword>
<evidence type="ECO:0000256" key="7">
    <source>
        <dbReference type="ARBA" id="ARBA00022882"/>
    </source>
</evidence>
<evidence type="ECO:0000256" key="13">
    <source>
        <dbReference type="ARBA" id="ARBA00023180"/>
    </source>
</evidence>
<comment type="function">
    <text evidence="17">Mediates the voltage-dependent sodium ion permeability of excitable membranes. Assuming opened or closed conformations in response to the voltage difference across the membrane, the protein forms a sodium-selective channel through which Na(+) ions may pass in accordance with their electrochemical gradient.</text>
</comment>
<accession>A0A1B0Z7M8</accession>
<feature type="transmembrane region" description="Helical" evidence="17">
    <location>
        <begin position="1394"/>
        <end position="1412"/>
    </location>
</feature>
<feature type="region of interest" description="Disordered" evidence="18">
    <location>
        <begin position="34"/>
        <end position="58"/>
    </location>
</feature>
<evidence type="ECO:0000256" key="8">
    <source>
        <dbReference type="ARBA" id="ARBA00022989"/>
    </source>
</evidence>
<dbReference type="FunFam" id="1.10.287.70:FF:000006">
    <property type="entry name" value="Sodium channel protein"/>
    <property type="match status" value="1"/>
</dbReference>
<keyword evidence="11 17" id="KW-0472">Membrane</keyword>
<feature type="transmembrane region" description="Helical" evidence="17">
    <location>
        <begin position="803"/>
        <end position="826"/>
    </location>
</feature>
<keyword evidence="8 17" id="KW-1133">Transmembrane helix</keyword>
<sequence length="1856" mass="212404">MAGTSMPHIPGPDCLRPFTHESLKAIEKRIAEQEAKKLKKQHEEDLEEEEEIKPRSDLEQGKTLPLIYGDPLPELIGVPLEDLDKFYRDQKTYIFLNKGKTIFRFTATPALYILDPFHPVRNGAIKVLIHSYPSYCMFIMITILTNCFFMTKTEAPPWTKYVEYTFTGIYTFEAMIKILARGFCIDSFTFLRDPWNWLDFSVILMAYVTEFVDLGNVSALRTFRVLRALKTITVIPGLKTIVGALIQSVKKLADVMILTVFCLAVFALIGLQLFMGNLRHKCVRWPPFSNDTLQDDLGMDLFDNSSLNTNTTLSSNNTFDWAEYVNNEANYYFLNGALDALLCGNNSDAGKCPEGFVCMKAGRNPNYGYTNYDTFSWAFLALFRLMTQDFWENLFQQTLRAAGKTYMVFFVLIIFLGSFYLVNLILAVVAMAYAEQNDATLLEEQEKETEFQQMVEQLKKHQEEQQKLLQENAANSSSAESIVVETKKKGESDHEEPQDSSGRIIPRLVLQRTATVKEADPMKEHEQLDQTHLCADGHEGTGLEKRAESALSIVSNTLEELEEAHQKCPPWWYKFAHTVLIWNCCRPWVKLKQLCKIIVLDPFVDLGITICIVLNTLFMAMEHYPMTEEFKSGLETGNLVFTGIFTAEMVLKLIALDPYEYFQQGWNVFDSIIVTLSLVELGLSKVQGLSVLRSFRLMRVFKLAKSWPTLSMLIKIIGHSVGALGNLTLVLAIIVFIFAVVGMQLFGKSYKECVCKISSDCELPRWHMHDFFHAFLIVFRILCGEWIETMWDCMEVAGQPMCLIVFLMVMVIGNLVVLNLFLALLLSSFSADNLSASDDDSEMNNLQIAIGRINRATDFVKKHVLLLLHRELKEKTEPPTEEPDESKKENFVLNHMDTGQDFKSEYMNGVVKKEPLIDEMDQMNFINNLNLTIHVPIASEESDLYDETDTGEETADDSKKHFTDGTDSSICSTVDYKPPDPLEENKDNDQNVENDEPEECFTEACVQRCPFLNVDIKTEKGKNWWNVRKTCFKIVEHNWFESFIVFMILLSSGALAFEDIYIERRHTIRIMLEYADKVFTYVFVLEMLLKWVAYGFKVYFTNAWCWLDFLIVDVSLISLTANWMGYSELGPIKSLRTLRALRPLRALSRFEGMRVVVNALLGAIPSIMNVLLVCLIFWLIFSIMGVNLFAGKYYRCVNTTTGDLFAIEDINNKTDCMTLINNHNATDVRWVNVKVNFDNVGLGYLSLLQVATFKGWMDIMYAAVDSREMEEQPQYEVNLYMYLYFVIFIIFGAFFTLNLFIGVIIDNFNQQKKKIRGKDIFMTEEQKKYYNAMKKLGSKKPVKPIPRPQNKYQGMIFDLVTQQTFDIVIMLLICLNMVTMMVETDDQSETKVHILTKINLIFIIIFTAECFLKMVALRYYFFTSGWNIFDFIVVILSIVGFVLQDIIEKYFVSPTLFRVIRLARIGRVLRLIRGAKGIRTLLFALMMSLPALFNIGLLLFLVMFIYSIFGMSNFAYVKKESGIDDIFNFETFGNSIICLFQITTSAGWDGLLNPILNSGPPDCDPHLENPGSHVKGNCGNPSIGICFFCSYIIVCFLVVVNMYIAIILENFNVATEESSEPLCEDDFEMFYETWEKYDPDASQFISYSILSEFVDTLQEPLRIAKPNKIKLITMDLPMVPGDKIHCLDILFALTKEVLGDSGEMDSLKQSMEEKFMAANPSKVSYEPITTTLKRKHEEVCAIKIQRAFRRYLLKRSMKQASYMYRHSQDVDALTEEAPEKEGLIADKMNTMYGSQVEMEKPPETAPALELEPTSSSKIKNDSSTPKEKDNVGIKEDDSGKTKKSDTTRRGVKESFV</sequence>
<evidence type="ECO:0000256" key="9">
    <source>
        <dbReference type="ARBA" id="ARBA00023053"/>
    </source>
</evidence>
<dbReference type="GO" id="GO:0086010">
    <property type="term" value="P:membrane depolarization during action potential"/>
    <property type="evidence" value="ECO:0007669"/>
    <property type="project" value="TreeGrafter"/>
</dbReference>
<evidence type="ECO:0000256" key="11">
    <source>
        <dbReference type="ARBA" id="ARBA00023136"/>
    </source>
</evidence>
<protein>
    <recommendedName>
        <fullName evidence="17">Sodium channel protein</fullName>
    </recommendedName>
</protein>
<keyword evidence="14 17" id="KW-0739">Sodium transport</keyword>
<feature type="transmembrane region" description="Helical" evidence="17">
    <location>
        <begin position="771"/>
        <end position="791"/>
    </location>
</feature>
<dbReference type="FunFam" id="1.20.120.350:FF:000005">
    <property type="entry name" value="Sodium channel protein"/>
    <property type="match status" value="1"/>
</dbReference>
<keyword evidence="2 17" id="KW-0813">Transport</keyword>
<evidence type="ECO:0000259" key="20">
    <source>
        <dbReference type="Pfam" id="PF06512"/>
    </source>
</evidence>
<dbReference type="GO" id="GO:0005248">
    <property type="term" value="F:voltage-gated sodium channel activity"/>
    <property type="evidence" value="ECO:0007669"/>
    <property type="project" value="InterPro"/>
</dbReference>
<dbReference type="FunFam" id="1.20.5.1190:FF:000001">
    <property type="entry name" value="Sodium channel protein"/>
    <property type="match status" value="1"/>
</dbReference>